<reference evidence="2 3" key="1">
    <citation type="journal article" date="2016" name="Nat. Commun.">
        <title>Thousands of microbial genomes shed light on interconnected biogeochemical processes in an aquifer system.</title>
        <authorList>
            <person name="Anantharaman K."/>
            <person name="Brown C.T."/>
            <person name="Hug L.A."/>
            <person name="Sharon I."/>
            <person name="Castelle C.J."/>
            <person name="Probst A.J."/>
            <person name="Thomas B.C."/>
            <person name="Singh A."/>
            <person name="Wilkins M.J."/>
            <person name="Karaoz U."/>
            <person name="Brodie E.L."/>
            <person name="Williams K.H."/>
            <person name="Hubbard S.S."/>
            <person name="Banfield J.F."/>
        </authorList>
    </citation>
    <scope>NUCLEOTIDE SEQUENCE [LARGE SCALE GENOMIC DNA]</scope>
</reference>
<gene>
    <name evidence="2" type="ORF">A2973_05105</name>
</gene>
<dbReference type="Proteomes" id="UP000176409">
    <property type="component" value="Unassembled WGS sequence"/>
</dbReference>
<protein>
    <submittedName>
        <fullName evidence="2">Uncharacterized protein</fullName>
    </submittedName>
</protein>
<organism evidence="2 3">
    <name type="scientific">Candidatus Gottesmanbacteria bacterium RIFCSPLOWO2_01_FULL_49_10</name>
    <dbReference type="NCBI Taxonomy" id="1798396"/>
    <lineage>
        <taxon>Bacteria</taxon>
        <taxon>Candidatus Gottesmaniibacteriota</taxon>
    </lineage>
</organism>
<dbReference type="AlphaFoldDB" id="A0A1F6AZ88"/>
<evidence type="ECO:0000313" key="2">
    <source>
        <dbReference type="EMBL" id="OGG29996.1"/>
    </source>
</evidence>
<comment type="caution">
    <text evidence="2">The sequence shown here is derived from an EMBL/GenBank/DDBJ whole genome shotgun (WGS) entry which is preliminary data.</text>
</comment>
<keyword evidence="1" id="KW-0812">Transmembrane</keyword>
<feature type="transmembrane region" description="Helical" evidence="1">
    <location>
        <begin position="32"/>
        <end position="50"/>
    </location>
</feature>
<sequence length="83" mass="9263">MMRAHVFHFIVLFAIILGGGFVFWYAQGMRELQIATGIITVLGYVIWGIVHHAIQGDLHRKVVVEYVLLGSIAIILLFTVLGV</sequence>
<proteinExistence type="predicted"/>
<keyword evidence="1" id="KW-1133">Transmembrane helix</keyword>
<dbReference type="STRING" id="1798396.A2973_05105"/>
<keyword evidence="1" id="KW-0472">Membrane</keyword>
<feature type="transmembrane region" description="Helical" evidence="1">
    <location>
        <begin position="7"/>
        <end position="26"/>
    </location>
</feature>
<name>A0A1F6AZ88_9BACT</name>
<evidence type="ECO:0000313" key="3">
    <source>
        <dbReference type="Proteomes" id="UP000176409"/>
    </source>
</evidence>
<evidence type="ECO:0000256" key="1">
    <source>
        <dbReference type="SAM" id="Phobius"/>
    </source>
</evidence>
<dbReference type="EMBL" id="MFJZ01000032">
    <property type="protein sequence ID" value="OGG29996.1"/>
    <property type="molecule type" value="Genomic_DNA"/>
</dbReference>
<feature type="transmembrane region" description="Helical" evidence="1">
    <location>
        <begin position="62"/>
        <end position="81"/>
    </location>
</feature>
<accession>A0A1F6AZ88</accession>